<feature type="compositionally biased region" description="Polar residues" evidence="1">
    <location>
        <begin position="64"/>
        <end position="78"/>
    </location>
</feature>
<feature type="region of interest" description="Disordered" evidence="1">
    <location>
        <begin position="106"/>
        <end position="130"/>
    </location>
</feature>
<dbReference type="EMBL" id="LJZO01000027">
    <property type="protein sequence ID" value="ROV94671.1"/>
    <property type="molecule type" value="Genomic_DNA"/>
</dbReference>
<organism evidence="3 4">
    <name type="scientific">Cytospora chrysosperma</name>
    <name type="common">Cytospora canker fungus</name>
    <name type="synonym">Sphaeria chrysosperma</name>
    <dbReference type="NCBI Taxonomy" id="252740"/>
    <lineage>
        <taxon>Eukaryota</taxon>
        <taxon>Fungi</taxon>
        <taxon>Dikarya</taxon>
        <taxon>Ascomycota</taxon>
        <taxon>Pezizomycotina</taxon>
        <taxon>Sordariomycetes</taxon>
        <taxon>Sordariomycetidae</taxon>
        <taxon>Diaporthales</taxon>
        <taxon>Cytosporaceae</taxon>
        <taxon>Cytospora</taxon>
    </lineage>
</organism>
<dbReference type="PANTHER" id="PTHR48125">
    <property type="entry name" value="LP07818P1"/>
    <property type="match status" value="1"/>
</dbReference>
<gene>
    <name evidence="3" type="ORF">VSDG_06119</name>
</gene>
<evidence type="ECO:0000256" key="1">
    <source>
        <dbReference type="SAM" id="MobiDB-lite"/>
    </source>
</evidence>
<accession>A0A423VUK1</accession>
<dbReference type="InterPro" id="IPR056004">
    <property type="entry name" value="DUF7582"/>
</dbReference>
<sequence>MALKALISSPLEAGTSILDAHRLPPHLTPALEYTSKRLARKGLHVTLVVARRDYQLPGCPARNEVSTISATDNPVTNLPTPPASPASPDQVSCAPGFTAFKSLVRSGTDTNLGGTDTSNMKSPQRSMTASLPKKASLASLFDSGLGSPRLRWPLTPKTPACTPLTPRTPATPATPASSITTASSTTAYSSAGGASLTPSSNIRLIYTTPLDPRADKLVRSTLARATRKFGLGASLTARDAATYNMQPDVLHRSILQNEFLLRTEGLTLLSLDHLYTFKSALSHYSAGTCELGSDFRLEDAVDELRRCILSSAGGRLKLPKSVLVGTYEWLGPVDEAALGDIMRMYCRAYGGLTGDTGVEDDLCKVAGKTLRGEIVRPIALTPPPKSRLRTAKVVATPATPLPLSAASQSQSPQTWVVEGSSSLVNDGIVTVVETLQVKDGRMKPVEERKKSLDEAEHFDNEQAAPMAPKTSPETVLGVAEKHGFPTPQIPPVALSGSPPKLARTSPKASLPTLKLQTSFQTPPKPPPKRKTTPMPKRVSPREQKEPATPPSPQDDLAIVLHADDDFDDDGDTTDFEDGDLTARPPPSAVRAFWPGGSIDEILGDRQRGGLSSFGHHRRSSSLGLSPLQQHEGPTTPNGYEDISPITRGEWGFLMVSDPFKTKTAAVETF</sequence>
<name>A0A423VUK1_CYTCH</name>
<evidence type="ECO:0000313" key="4">
    <source>
        <dbReference type="Proteomes" id="UP000284375"/>
    </source>
</evidence>
<feature type="compositionally biased region" description="Low complexity" evidence="1">
    <location>
        <begin position="158"/>
        <end position="195"/>
    </location>
</feature>
<dbReference type="Pfam" id="PF24483">
    <property type="entry name" value="DUF7582"/>
    <property type="match status" value="1"/>
</dbReference>
<feature type="region of interest" description="Disordered" evidence="1">
    <location>
        <begin position="442"/>
        <end position="587"/>
    </location>
</feature>
<comment type="caution">
    <text evidence="3">The sequence shown here is derived from an EMBL/GenBank/DDBJ whole genome shotgun (WGS) entry which is preliminary data.</text>
</comment>
<feature type="compositionally biased region" description="Acidic residues" evidence="1">
    <location>
        <begin position="564"/>
        <end position="579"/>
    </location>
</feature>
<dbReference type="OrthoDB" id="5350192at2759"/>
<keyword evidence="4" id="KW-1185">Reference proteome</keyword>
<feature type="region of interest" description="Disordered" evidence="1">
    <location>
        <begin position="64"/>
        <end position="90"/>
    </location>
</feature>
<dbReference type="STRING" id="252740.A0A423VUK1"/>
<feature type="region of interest" description="Disordered" evidence="1">
    <location>
        <begin position="609"/>
        <end position="640"/>
    </location>
</feature>
<evidence type="ECO:0000313" key="3">
    <source>
        <dbReference type="EMBL" id="ROV94671.1"/>
    </source>
</evidence>
<reference evidence="3 4" key="1">
    <citation type="submission" date="2015-09" db="EMBL/GenBank/DDBJ databases">
        <title>Host preference determinants of Valsa canker pathogens revealed by comparative genomics.</title>
        <authorList>
            <person name="Yin Z."/>
            <person name="Huang L."/>
        </authorList>
    </citation>
    <scope>NUCLEOTIDE SEQUENCE [LARGE SCALE GENOMIC DNA]</scope>
    <source>
        <strain evidence="3 4">YSFL</strain>
    </source>
</reference>
<protein>
    <recommendedName>
        <fullName evidence="2">DUF7582 domain-containing protein</fullName>
    </recommendedName>
</protein>
<proteinExistence type="predicted"/>
<dbReference type="AlphaFoldDB" id="A0A423VUK1"/>
<dbReference type="PANTHER" id="PTHR48125:SF10">
    <property type="entry name" value="OS12G0136300 PROTEIN"/>
    <property type="match status" value="1"/>
</dbReference>
<feature type="region of interest" description="Disordered" evidence="1">
    <location>
        <begin position="148"/>
        <end position="195"/>
    </location>
</feature>
<feature type="compositionally biased region" description="Basic and acidic residues" evidence="1">
    <location>
        <begin position="442"/>
        <end position="460"/>
    </location>
</feature>
<feature type="compositionally biased region" description="Polar residues" evidence="1">
    <location>
        <begin position="106"/>
        <end position="129"/>
    </location>
</feature>
<evidence type="ECO:0000259" key="2">
    <source>
        <dbReference type="Pfam" id="PF24483"/>
    </source>
</evidence>
<feature type="compositionally biased region" description="Polar residues" evidence="1">
    <location>
        <begin position="620"/>
        <end position="637"/>
    </location>
</feature>
<dbReference type="Proteomes" id="UP000284375">
    <property type="component" value="Unassembled WGS sequence"/>
</dbReference>
<feature type="domain" description="DUF7582" evidence="2">
    <location>
        <begin position="198"/>
        <end position="350"/>
    </location>
</feature>